<evidence type="ECO:0000259" key="3">
    <source>
        <dbReference type="PROSITE" id="PS51462"/>
    </source>
</evidence>
<dbReference type="EMBL" id="DSTX01000007">
    <property type="protein sequence ID" value="HFK20605.1"/>
    <property type="molecule type" value="Genomic_DNA"/>
</dbReference>
<organism evidence="4">
    <name type="scientific">Candidatus Methanomethylicus mesodigestus</name>
    <dbReference type="NCBI Taxonomy" id="1867258"/>
    <lineage>
        <taxon>Archaea</taxon>
        <taxon>Thermoproteota</taxon>
        <taxon>Methanosuratincolia</taxon>
        <taxon>Candidatus Methanomethylicales</taxon>
        <taxon>Candidatus Methanomethylicaceae</taxon>
        <taxon>Candidatus Methanomethylicus</taxon>
    </lineage>
</organism>
<proteinExistence type="predicted"/>
<comment type="cofactor">
    <cofactor evidence="1">
        <name>Mg(2+)</name>
        <dbReference type="ChEBI" id="CHEBI:18420"/>
    </cofactor>
</comment>
<dbReference type="AlphaFoldDB" id="A0A7C3F0D3"/>
<dbReference type="InterPro" id="IPR000086">
    <property type="entry name" value="NUDIX_hydrolase_dom"/>
</dbReference>
<evidence type="ECO:0000256" key="1">
    <source>
        <dbReference type="ARBA" id="ARBA00001946"/>
    </source>
</evidence>
<dbReference type="Pfam" id="PF00293">
    <property type="entry name" value="NUDIX"/>
    <property type="match status" value="1"/>
</dbReference>
<reference evidence="4" key="1">
    <citation type="journal article" date="2020" name="mSystems">
        <title>Genome- and Community-Level Interaction Insights into Carbon Utilization and Element Cycling Functions of Hydrothermarchaeota in Hydrothermal Sediment.</title>
        <authorList>
            <person name="Zhou Z."/>
            <person name="Liu Y."/>
            <person name="Xu W."/>
            <person name="Pan J."/>
            <person name="Luo Z.H."/>
            <person name="Li M."/>
        </authorList>
    </citation>
    <scope>NUCLEOTIDE SEQUENCE [LARGE SCALE GENOMIC DNA]</scope>
    <source>
        <strain evidence="4">SpSt-468</strain>
    </source>
</reference>
<sequence>MALDADRAKAQVQGAMNVHEPQGTEERILSSRTAFRGELLRVQVDEVEVRAGRHATREMVVHRGAVVVVAIHERKVVMERQYRHAAKKALWELPAGTLEEGEAPEECAKRELLEETGFKASAVEELSHFYVAPGYSTEMIHLFYTEDVSPSIQSQEHDEDIEVHLVPIESAIGMVHANEIEDAKTIIGILLLKARLERKDPGKNNTAGAKDGR</sequence>
<dbReference type="PROSITE" id="PS51462">
    <property type="entry name" value="NUDIX"/>
    <property type="match status" value="1"/>
</dbReference>
<dbReference type="SUPFAM" id="SSF55811">
    <property type="entry name" value="Nudix"/>
    <property type="match status" value="1"/>
</dbReference>
<dbReference type="PANTHER" id="PTHR11839">
    <property type="entry name" value="UDP/ADP-SUGAR PYROPHOSPHATASE"/>
    <property type="match status" value="1"/>
</dbReference>
<gene>
    <name evidence="4" type="ORF">ENS19_04900</name>
</gene>
<dbReference type="GO" id="GO:0016462">
    <property type="term" value="F:pyrophosphatase activity"/>
    <property type="evidence" value="ECO:0007669"/>
    <property type="project" value="UniProtKB-ARBA"/>
</dbReference>
<dbReference type="InterPro" id="IPR020476">
    <property type="entry name" value="Nudix_hydrolase"/>
</dbReference>
<dbReference type="CDD" id="cd03424">
    <property type="entry name" value="NUDIX_ADPRase_Nudt5_UGPPase_Nudt14"/>
    <property type="match status" value="1"/>
</dbReference>
<evidence type="ECO:0000313" key="4">
    <source>
        <dbReference type="EMBL" id="HFK20605.1"/>
    </source>
</evidence>
<dbReference type="Gene3D" id="3.90.79.10">
    <property type="entry name" value="Nucleoside Triphosphate Pyrophosphohydrolase"/>
    <property type="match status" value="1"/>
</dbReference>
<dbReference type="GO" id="GO:0006753">
    <property type="term" value="P:nucleoside phosphate metabolic process"/>
    <property type="evidence" value="ECO:0007669"/>
    <property type="project" value="TreeGrafter"/>
</dbReference>
<dbReference type="InterPro" id="IPR015797">
    <property type="entry name" value="NUDIX_hydrolase-like_dom_sf"/>
</dbReference>
<dbReference type="PANTHER" id="PTHR11839:SF18">
    <property type="entry name" value="NUDIX HYDROLASE DOMAIN-CONTAINING PROTEIN"/>
    <property type="match status" value="1"/>
</dbReference>
<evidence type="ECO:0000256" key="2">
    <source>
        <dbReference type="ARBA" id="ARBA00022801"/>
    </source>
</evidence>
<name>A0A7C3F0D3_9CREN</name>
<comment type="caution">
    <text evidence="4">The sequence shown here is derived from an EMBL/GenBank/DDBJ whole genome shotgun (WGS) entry which is preliminary data.</text>
</comment>
<dbReference type="PRINTS" id="PR00502">
    <property type="entry name" value="NUDIXFAMILY"/>
</dbReference>
<dbReference type="PROSITE" id="PS00893">
    <property type="entry name" value="NUDIX_BOX"/>
    <property type="match status" value="1"/>
</dbReference>
<dbReference type="InterPro" id="IPR020084">
    <property type="entry name" value="NUDIX_hydrolase_CS"/>
</dbReference>
<feature type="domain" description="Nudix hydrolase" evidence="3">
    <location>
        <begin position="61"/>
        <end position="188"/>
    </location>
</feature>
<dbReference type="GO" id="GO:0019693">
    <property type="term" value="P:ribose phosphate metabolic process"/>
    <property type="evidence" value="ECO:0007669"/>
    <property type="project" value="TreeGrafter"/>
</dbReference>
<protein>
    <submittedName>
        <fullName evidence="4">NUDIX hydrolase</fullName>
    </submittedName>
</protein>
<keyword evidence="2 4" id="KW-0378">Hydrolase</keyword>
<accession>A0A7C3F0D3</accession>